<gene>
    <name evidence="5" type="ORF">B0I36DRAFT_296210</name>
</gene>
<comment type="caution">
    <text evidence="5">The sequence shown here is derived from an EMBL/GenBank/DDBJ whole genome shotgun (WGS) entry which is preliminary data.</text>
</comment>
<organism evidence="5 6">
    <name type="scientific">Microdochium trichocladiopsis</name>
    <dbReference type="NCBI Taxonomy" id="1682393"/>
    <lineage>
        <taxon>Eukaryota</taxon>
        <taxon>Fungi</taxon>
        <taxon>Dikarya</taxon>
        <taxon>Ascomycota</taxon>
        <taxon>Pezizomycotina</taxon>
        <taxon>Sordariomycetes</taxon>
        <taxon>Xylariomycetidae</taxon>
        <taxon>Xylariales</taxon>
        <taxon>Microdochiaceae</taxon>
        <taxon>Microdochium</taxon>
    </lineage>
</organism>
<sequence>MVVIAVAGGSGGLGRALVEGIQARGNHEVVVLSRKANPALEAERGVRFVPIDYSDVEAATRVLEENNIHTIVSALSFMPGNGDNYEDRLALAADASGPTKRFIASNWALGHPENRIVTCSDPMPIAAAKDRIVDVLRASKTLEYTEVRTGYFLDYFGMPKVKSYLTPFVIVLDIAHNAAAIPGTGNDRVSFTHTRDVGRYVAALLDVEKWETETTVVAETLTWNEFLALAEEVKGTKFEVTYDGPELYNNGKTGELPTHKQMYPFFPKEMLQGMASAFNLTFVRGIADLSGGVTHNAQLDEIKPWSAKDVLEMAWKA</sequence>
<reference evidence="5" key="1">
    <citation type="journal article" date="2021" name="Nat. Commun.">
        <title>Genetic determinants of endophytism in the Arabidopsis root mycobiome.</title>
        <authorList>
            <person name="Mesny F."/>
            <person name="Miyauchi S."/>
            <person name="Thiergart T."/>
            <person name="Pickel B."/>
            <person name="Atanasova L."/>
            <person name="Karlsson M."/>
            <person name="Huettel B."/>
            <person name="Barry K.W."/>
            <person name="Haridas S."/>
            <person name="Chen C."/>
            <person name="Bauer D."/>
            <person name="Andreopoulos W."/>
            <person name="Pangilinan J."/>
            <person name="LaButti K."/>
            <person name="Riley R."/>
            <person name="Lipzen A."/>
            <person name="Clum A."/>
            <person name="Drula E."/>
            <person name="Henrissat B."/>
            <person name="Kohler A."/>
            <person name="Grigoriev I.V."/>
            <person name="Martin F.M."/>
            <person name="Hacquard S."/>
        </authorList>
    </citation>
    <scope>NUCLEOTIDE SEQUENCE</scope>
    <source>
        <strain evidence="5">MPI-CAGE-CH-0230</strain>
    </source>
</reference>
<evidence type="ECO:0000256" key="1">
    <source>
        <dbReference type="ARBA" id="ARBA00005725"/>
    </source>
</evidence>
<accession>A0A9P8XXD5</accession>
<name>A0A9P8XXD5_9PEZI</name>
<keyword evidence="3" id="KW-0560">Oxidoreductase</keyword>
<evidence type="ECO:0000313" key="5">
    <source>
        <dbReference type="EMBL" id="KAH7020775.1"/>
    </source>
</evidence>
<dbReference type="OrthoDB" id="419598at2759"/>
<comment type="similarity">
    <text evidence="1">Belongs to the NmrA-type oxidoreductase family. Isoflavone reductase subfamily.</text>
</comment>
<protein>
    <recommendedName>
        <fullName evidence="4">NmrA-like domain-containing protein</fullName>
    </recommendedName>
</protein>
<dbReference type="InterPro" id="IPR036291">
    <property type="entry name" value="NAD(P)-bd_dom_sf"/>
</dbReference>
<evidence type="ECO:0000256" key="3">
    <source>
        <dbReference type="ARBA" id="ARBA00023002"/>
    </source>
</evidence>
<feature type="domain" description="NmrA-like" evidence="4">
    <location>
        <begin position="3"/>
        <end position="250"/>
    </location>
</feature>
<dbReference type="SUPFAM" id="SSF51735">
    <property type="entry name" value="NAD(P)-binding Rossmann-fold domains"/>
    <property type="match status" value="1"/>
</dbReference>
<evidence type="ECO:0000256" key="2">
    <source>
        <dbReference type="ARBA" id="ARBA00022857"/>
    </source>
</evidence>
<evidence type="ECO:0000313" key="6">
    <source>
        <dbReference type="Proteomes" id="UP000756346"/>
    </source>
</evidence>
<dbReference type="GeneID" id="70181434"/>
<dbReference type="InterPro" id="IPR051609">
    <property type="entry name" value="NmrA/Isoflavone_reductase-like"/>
</dbReference>
<dbReference type="Gene3D" id="3.40.50.720">
    <property type="entry name" value="NAD(P)-binding Rossmann-like Domain"/>
    <property type="match status" value="1"/>
</dbReference>
<dbReference type="InterPro" id="IPR008030">
    <property type="entry name" value="NmrA-like"/>
</dbReference>
<keyword evidence="2" id="KW-0521">NADP</keyword>
<keyword evidence="6" id="KW-1185">Reference proteome</keyword>
<dbReference type="GO" id="GO:0016491">
    <property type="term" value="F:oxidoreductase activity"/>
    <property type="evidence" value="ECO:0007669"/>
    <property type="project" value="UniProtKB-KW"/>
</dbReference>
<dbReference type="Pfam" id="PF05368">
    <property type="entry name" value="NmrA"/>
    <property type="match status" value="1"/>
</dbReference>
<dbReference type="RefSeq" id="XP_046006976.1">
    <property type="nucleotide sequence ID" value="XM_046151888.1"/>
</dbReference>
<dbReference type="PANTHER" id="PTHR47706:SF4">
    <property type="entry name" value="NMRA-LIKE DOMAIN-CONTAINING PROTEIN"/>
    <property type="match status" value="1"/>
</dbReference>
<dbReference type="PANTHER" id="PTHR47706">
    <property type="entry name" value="NMRA-LIKE FAMILY PROTEIN"/>
    <property type="match status" value="1"/>
</dbReference>
<dbReference type="AlphaFoldDB" id="A0A9P8XXD5"/>
<dbReference type="EMBL" id="JAGTJQ010000010">
    <property type="protein sequence ID" value="KAH7020775.1"/>
    <property type="molecule type" value="Genomic_DNA"/>
</dbReference>
<dbReference type="Proteomes" id="UP000756346">
    <property type="component" value="Unassembled WGS sequence"/>
</dbReference>
<proteinExistence type="inferred from homology"/>
<evidence type="ECO:0000259" key="4">
    <source>
        <dbReference type="Pfam" id="PF05368"/>
    </source>
</evidence>